<keyword evidence="4" id="KW-0805">Transcription regulation</keyword>
<evidence type="ECO:0000256" key="6">
    <source>
        <dbReference type="ARBA" id="ARBA00023163"/>
    </source>
</evidence>
<evidence type="ECO:0000313" key="13">
    <source>
        <dbReference type="Proteomes" id="UP000308489"/>
    </source>
</evidence>
<dbReference type="Proteomes" id="UP000308489">
    <property type="component" value="Chromosome 1"/>
</dbReference>
<gene>
    <name evidence="12" type="primary">yycF_3</name>
    <name evidence="12" type="ORF">NCTC503_01575</name>
</gene>
<evidence type="ECO:0000259" key="10">
    <source>
        <dbReference type="PROSITE" id="PS50110"/>
    </source>
</evidence>
<dbReference type="Pfam" id="PF00486">
    <property type="entry name" value="Trans_reg_C"/>
    <property type="match status" value="1"/>
</dbReference>
<evidence type="ECO:0000256" key="7">
    <source>
        <dbReference type="ARBA" id="ARBA00024867"/>
    </source>
</evidence>
<accession>A0A4V6KDF2</accession>
<dbReference type="PROSITE" id="PS50110">
    <property type="entry name" value="RESPONSE_REGULATORY"/>
    <property type="match status" value="1"/>
</dbReference>
<dbReference type="FunFam" id="3.40.50.2300:FF:000001">
    <property type="entry name" value="DNA-binding response regulator PhoB"/>
    <property type="match status" value="1"/>
</dbReference>
<dbReference type="PANTHER" id="PTHR48111">
    <property type="entry name" value="REGULATOR OF RPOS"/>
    <property type="match status" value="1"/>
</dbReference>
<dbReference type="InterPro" id="IPR011006">
    <property type="entry name" value="CheY-like_superfamily"/>
</dbReference>
<dbReference type="CDD" id="cd00383">
    <property type="entry name" value="trans_reg_C"/>
    <property type="match status" value="1"/>
</dbReference>
<evidence type="ECO:0000256" key="2">
    <source>
        <dbReference type="ARBA" id="ARBA00022553"/>
    </source>
</evidence>
<proteinExistence type="predicted"/>
<sequence>MKDSKILIVDDEEHIQELIKFNLEKNGYKAFCSSNGMEAIEIAKEELPDLILLDLMLPGMDGYDVCKAIRRENTLSTVPIIMITAKSEEFDKILGLELGADDYITKPFSIRELLARVKAILRRTVMQYEDKCSKFGNISVNFEKHEILKENNKVELTLKEFELLEILLKNKGRVMTREFLLDKIWGYEYIGETRTVDVHIRHLRKKLEDDDKNPKFIQTVRGIGYRFSTGE</sequence>
<dbReference type="GO" id="GO:0032993">
    <property type="term" value="C:protein-DNA complex"/>
    <property type="evidence" value="ECO:0007669"/>
    <property type="project" value="TreeGrafter"/>
</dbReference>
<dbReference type="Gene3D" id="1.10.10.10">
    <property type="entry name" value="Winged helix-like DNA-binding domain superfamily/Winged helix DNA-binding domain"/>
    <property type="match status" value="1"/>
</dbReference>
<dbReference type="SMART" id="SM00448">
    <property type="entry name" value="REC"/>
    <property type="match status" value="1"/>
</dbReference>
<dbReference type="PANTHER" id="PTHR48111:SF73">
    <property type="entry name" value="ALKALINE PHOSPHATASE SYNTHESIS TRANSCRIPTIONAL REGULATORY PROTEIN PHOP"/>
    <property type="match status" value="1"/>
</dbReference>
<keyword evidence="6" id="KW-0804">Transcription</keyword>
<evidence type="ECO:0000313" key="12">
    <source>
        <dbReference type="EMBL" id="VTQ90307.1"/>
    </source>
</evidence>
<evidence type="ECO:0000256" key="5">
    <source>
        <dbReference type="ARBA" id="ARBA00023125"/>
    </source>
</evidence>
<dbReference type="GO" id="GO:0005829">
    <property type="term" value="C:cytosol"/>
    <property type="evidence" value="ECO:0007669"/>
    <property type="project" value="TreeGrafter"/>
</dbReference>
<evidence type="ECO:0000256" key="3">
    <source>
        <dbReference type="ARBA" id="ARBA00023012"/>
    </source>
</evidence>
<evidence type="ECO:0000256" key="9">
    <source>
        <dbReference type="PROSITE-ProRule" id="PRU01091"/>
    </source>
</evidence>
<dbReference type="PROSITE" id="PS51755">
    <property type="entry name" value="OMPR_PHOB"/>
    <property type="match status" value="1"/>
</dbReference>
<dbReference type="InterPro" id="IPR036388">
    <property type="entry name" value="WH-like_DNA-bd_sf"/>
</dbReference>
<dbReference type="OrthoDB" id="9802426at2"/>
<dbReference type="CDD" id="cd19937">
    <property type="entry name" value="REC_OmpR_BsPhoP-like"/>
    <property type="match status" value="1"/>
</dbReference>
<dbReference type="InterPro" id="IPR039420">
    <property type="entry name" value="WalR-like"/>
</dbReference>
<feature type="DNA-binding region" description="OmpR/PhoB-type" evidence="9">
    <location>
        <begin position="130"/>
        <end position="229"/>
    </location>
</feature>
<evidence type="ECO:0000259" key="11">
    <source>
        <dbReference type="PROSITE" id="PS51755"/>
    </source>
</evidence>
<dbReference type="RefSeq" id="WP_138210215.1">
    <property type="nucleotide sequence ID" value="NZ_CBCRUQ010000018.1"/>
</dbReference>
<dbReference type="EMBL" id="LR590481">
    <property type="protein sequence ID" value="VTQ90307.1"/>
    <property type="molecule type" value="Genomic_DNA"/>
</dbReference>
<dbReference type="SMART" id="SM00862">
    <property type="entry name" value="Trans_reg_C"/>
    <property type="match status" value="1"/>
</dbReference>
<dbReference type="InterPro" id="IPR001867">
    <property type="entry name" value="OmpR/PhoB-type_DNA-bd"/>
</dbReference>
<feature type="domain" description="OmpR/PhoB-type" evidence="11">
    <location>
        <begin position="130"/>
        <end position="229"/>
    </location>
</feature>
<organism evidence="12 13">
    <name type="scientific">Hathewaya histolytica</name>
    <name type="common">Clostridium histolyticum</name>
    <dbReference type="NCBI Taxonomy" id="1498"/>
    <lineage>
        <taxon>Bacteria</taxon>
        <taxon>Bacillati</taxon>
        <taxon>Bacillota</taxon>
        <taxon>Clostridia</taxon>
        <taxon>Eubacteriales</taxon>
        <taxon>Clostridiaceae</taxon>
        <taxon>Hathewaya</taxon>
    </lineage>
</organism>
<dbReference type="KEGG" id="hhw:NCTC503_01575"/>
<dbReference type="FunFam" id="1.10.10.10:FF:000018">
    <property type="entry name" value="DNA-binding response regulator ResD"/>
    <property type="match status" value="1"/>
</dbReference>
<dbReference type="Gene3D" id="3.40.50.2300">
    <property type="match status" value="1"/>
</dbReference>
<dbReference type="GO" id="GO:0000976">
    <property type="term" value="F:transcription cis-regulatory region binding"/>
    <property type="evidence" value="ECO:0007669"/>
    <property type="project" value="TreeGrafter"/>
</dbReference>
<reference evidence="12 13" key="1">
    <citation type="submission" date="2019-05" db="EMBL/GenBank/DDBJ databases">
        <authorList>
            <consortium name="Pathogen Informatics"/>
        </authorList>
    </citation>
    <scope>NUCLEOTIDE SEQUENCE [LARGE SCALE GENOMIC DNA]</scope>
    <source>
        <strain evidence="12 13">NCTC503</strain>
    </source>
</reference>
<keyword evidence="13" id="KW-1185">Reference proteome</keyword>
<dbReference type="InterPro" id="IPR001789">
    <property type="entry name" value="Sig_transdc_resp-reg_receiver"/>
</dbReference>
<evidence type="ECO:0000256" key="4">
    <source>
        <dbReference type="ARBA" id="ARBA00023015"/>
    </source>
</evidence>
<evidence type="ECO:0000256" key="1">
    <source>
        <dbReference type="ARBA" id="ARBA00018672"/>
    </source>
</evidence>
<keyword evidence="3" id="KW-0902">Two-component regulatory system</keyword>
<feature type="modified residue" description="4-aspartylphosphate" evidence="8">
    <location>
        <position position="54"/>
    </location>
</feature>
<dbReference type="GO" id="GO:0006355">
    <property type="term" value="P:regulation of DNA-templated transcription"/>
    <property type="evidence" value="ECO:0007669"/>
    <property type="project" value="InterPro"/>
</dbReference>
<dbReference type="SUPFAM" id="SSF52172">
    <property type="entry name" value="CheY-like"/>
    <property type="match status" value="1"/>
</dbReference>
<keyword evidence="5 9" id="KW-0238">DNA-binding</keyword>
<evidence type="ECO:0000256" key="8">
    <source>
        <dbReference type="PROSITE-ProRule" id="PRU00169"/>
    </source>
</evidence>
<comment type="function">
    <text evidence="7">May play the central regulatory role in sporulation. It may be an element of the effector pathway responsible for the activation of sporulation genes in response to nutritional stress. Spo0A may act in concert with spo0H (a sigma factor) to control the expression of some genes that are critical to the sporulation process.</text>
</comment>
<name>A0A4V6KDF2_HATHI</name>
<feature type="domain" description="Response regulatory" evidence="10">
    <location>
        <begin position="5"/>
        <end position="121"/>
    </location>
</feature>
<protein>
    <recommendedName>
        <fullName evidence="1">Stage 0 sporulation protein A homolog</fullName>
    </recommendedName>
</protein>
<dbReference type="InterPro" id="IPR016032">
    <property type="entry name" value="Sig_transdc_resp-reg_C-effctor"/>
</dbReference>
<dbReference type="Pfam" id="PF00072">
    <property type="entry name" value="Response_reg"/>
    <property type="match status" value="1"/>
</dbReference>
<dbReference type="Gene3D" id="6.10.250.690">
    <property type="match status" value="1"/>
</dbReference>
<dbReference type="AlphaFoldDB" id="A0A4V6KDF2"/>
<keyword evidence="2 8" id="KW-0597">Phosphoprotein</keyword>
<dbReference type="GO" id="GO:0000156">
    <property type="term" value="F:phosphorelay response regulator activity"/>
    <property type="evidence" value="ECO:0007669"/>
    <property type="project" value="TreeGrafter"/>
</dbReference>
<dbReference type="SUPFAM" id="SSF46894">
    <property type="entry name" value="C-terminal effector domain of the bipartite response regulators"/>
    <property type="match status" value="1"/>
</dbReference>